<dbReference type="EMBL" id="CP024047">
    <property type="protein sequence ID" value="AXR76618.1"/>
    <property type="molecule type" value="Genomic_DNA"/>
</dbReference>
<organism evidence="1 2">
    <name type="scientific">Natrarchaeobaculum sulfurireducens</name>
    <dbReference type="NCBI Taxonomy" id="2044521"/>
    <lineage>
        <taxon>Archaea</taxon>
        <taxon>Methanobacteriati</taxon>
        <taxon>Methanobacteriota</taxon>
        <taxon>Stenosarchaea group</taxon>
        <taxon>Halobacteria</taxon>
        <taxon>Halobacteriales</taxon>
        <taxon>Natrialbaceae</taxon>
        <taxon>Natrarchaeobaculum</taxon>
    </lineage>
</organism>
<protein>
    <submittedName>
        <fullName evidence="1">Uncharacterized protein</fullName>
    </submittedName>
</protein>
<sequence>MVSKVTLRCDCGTDICTDPPDGTVTCPNCELTFVTTITTLTPDHDARRYRQGSHSYCGP</sequence>
<accession>A0A346PAS3</accession>
<dbReference type="AlphaFoldDB" id="A0A346PAS3"/>
<name>A0A346PAS3_9EURY</name>
<evidence type="ECO:0000313" key="2">
    <source>
        <dbReference type="Proteomes" id="UP000258707"/>
    </source>
</evidence>
<dbReference type="KEGG" id="nan:AArc1_0274"/>
<reference evidence="2" key="1">
    <citation type="submission" date="2017-10" db="EMBL/GenBank/DDBJ databases">
        <title>Phenotypic and genomic properties of facultatively anaerobic sulfur-reducing natronoarchaea from hypersaline soda lakes.</title>
        <authorList>
            <person name="Sorokin D.Y."/>
            <person name="Kublanov I.V."/>
            <person name="Roman P."/>
            <person name="Sinninghe Damste J.S."/>
            <person name="Golyshin P.N."/>
            <person name="Rojo D."/>
            <person name="Ciordia S."/>
            <person name="Mena Md.C."/>
            <person name="Ferrer M."/>
            <person name="Messina E."/>
            <person name="Smedile F."/>
            <person name="La Spada G."/>
            <person name="La Cono V."/>
            <person name="Yakimov M.M."/>
        </authorList>
    </citation>
    <scope>NUCLEOTIDE SEQUENCE [LARGE SCALE GENOMIC DNA]</scope>
    <source>
        <strain evidence="2">AArc1</strain>
    </source>
</reference>
<gene>
    <name evidence="1" type="ORF">AArc1_0274</name>
</gene>
<evidence type="ECO:0000313" key="1">
    <source>
        <dbReference type="EMBL" id="AXR76618.1"/>
    </source>
</evidence>
<dbReference type="Proteomes" id="UP000258707">
    <property type="component" value="Chromosome"/>
</dbReference>
<proteinExistence type="predicted"/>